<keyword evidence="3" id="KW-0479">Metal-binding</keyword>
<evidence type="ECO:0000259" key="6">
    <source>
        <dbReference type="Pfam" id="PF03372"/>
    </source>
</evidence>
<evidence type="ECO:0000256" key="4">
    <source>
        <dbReference type="ARBA" id="ARBA00022801"/>
    </source>
</evidence>
<evidence type="ECO:0000256" key="5">
    <source>
        <dbReference type="ARBA" id="ARBA00022842"/>
    </source>
</evidence>
<dbReference type="AlphaFoldDB" id="A0A392NHR9"/>
<keyword evidence="4" id="KW-0378">Hydrolase</keyword>
<dbReference type="InterPro" id="IPR005135">
    <property type="entry name" value="Endo/exonuclease/phosphatase"/>
</dbReference>
<dbReference type="Pfam" id="PF03372">
    <property type="entry name" value="Exo_endo_phos"/>
    <property type="match status" value="1"/>
</dbReference>
<evidence type="ECO:0000313" key="8">
    <source>
        <dbReference type="Proteomes" id="UP000265520"/>
    </source>
</evidence>
<dbReference type="GO" id="GO:0005634">
    <property type="term" value="C:nucleus"/>
    <property type="evidence" value="ECO:0007669"/>
    <property type="project" value="TreeGrafter"/>
</dbReference>
<feature type="domain" description="Endonuclease/exonuclease/phosphatase" evidence="6">
    <location>
        <begin position="3"/>
        <end position="181"/>
    </location>
</feature>
<dbReference type="GO" id="GO:0006284">
    <property type="term" value="P:base-excision repair"/>
    <property type="evidence" value="ECO:0007669"/>
    <property type="project" value="TreeGrafter"/>
</dbReference>
<dbReference type="SUPFAM" id="SSF56219">
    <property type="entry name" value="DNase I-like"/>
    <property type="match status" value="1"/>
</dbReference>
<dbReference type="PANTHER" id="PTHR22748">
    <property type="entry name" value="AP ENDONUCLEASE"/>
    <property type="match status" value="1"/>
</dbReference>
<keyword evidence="8" id="KW-1185">Reference proteome</keyword>
<dbReference type="EMBL" id="LXQA010040224">
    <property type="protein sequence ID" value="MCH99417.1"/>
    <property type="molecule type" value="Genomic_DNA"/>
</dbReference>
<keyword evidence="5" id="KW-0460">Magnesium</keyword>
<sequence>MFDICLIQETKKSLFDDNMIHILWGHKDVQWVAKASDGLSGGLLMVWNTGLFNFKFSFTDEGFLGICVEWKGMVLYIVNVYSSCTHAGKKRLWESLSNFKLNNAKGEWCIGGDFKAVLHASERKGCSATSRQTEISQFNHFVEMMEVVDVPVLGKKFTWFSADGNSMSRLDHFLVSEGFVEKGEVTGQWV</sequence>
<name>A0A392NHR9_9FABA</name>
<dbReference type="GO" id="GO:0046872">
    <property type="term" value="F:metal ion binding"/>
    <property type="evidence" value="ECO:0007669"/>
    <property type="project" value="UniProtKB-KW"/>
</dbReference>
<dbReference type="InterPro" id="IPR036691">
    <property type="entry name" value="Endo/exonu/phosph_ase_sf"/>
</dbReference>
<keyword evidence="7" id="KW-0540">Nuclease</keyword>
<evidence type="ECO:0000256" key="2">
    <source>
        <dbReference type="ARBA" id="ARBA00007092"/>
    </source>
</evidence>
<comment type="similarity">
    <text evidence="2">Belongs to the DNA repair enzymes AP/ExoA family.</text>
</comment>
<evidence type="ECO:0000313" key="7">
    <source>
        <dbReference type="EMBL" id="MCH99417.1"/>
    </source>
</evidence>
<accession>A0A392NHR9</accession>
<dbReference type="GO" id="GO:0003906">
    <property type="term" value="F:DNA-(apurinic or apyrimidinic site) endonuclease activity"/>
    <property type="evidence" value="ECO:0007669"/>
    <property type="project" value="TreeGrafter"/>
</dbReference>
<comment type="caution">
    <text evidence="7">The sequence shown here is derived from an EMBL/GenBank/DDBJ whole genome shotgun (WGS) entry which is preliminary data.</text>
</comment>
<dbReference type="Proteomes" id="UP000265520">
    <property type="component" value="Unassembled WGS sequence"/>
</dbReference>
<dbReference type="GO" id="GO:0008311">
    <property type="term" value="F:double-stranded DNA 3'-5' DNA exonuclease activity"/>
    <property type="evidence" value="ECO:0007669"/>
    <property type="project" value="TreeGrafter"/>
</dbReference>
<comment type="cofactor">
    <cofactor evidence="1">
        <name>Mg(2+)</name>
        <dbReference type="ChEBI" id="CHEBI:18420"/>
    </cofactor>
</comment>
<keyword evidence="7" id="KW-0255">Endonuclease</keyword>
<reference evidence="7 8" key="1">
    <citation type="journal article" date="2018" name="Front. Plant Sci.">
        <title>Red Clover (Trifolium pratense) and Zigzag Clover (T. medium) - A Picture of Genomic Similarities and Differences.</title>
        <authorList>
            <person name="Dluhosova J."/>
            <person name="Istvanek J."/>
            <person name="Nedelnik J."/>
            <person name="Repkova J."/>
        </authorList>
    </citation>
    <scope>NUCLEOTIDE SEQUENCE [LARGE SCALE GENOMIC DNA]</scope>
    <source>
        <strain evidence="8">cv. 10/8</strain>
        <tissue evidence="7">Leaf</tissue>
    </source>
</reference>
<dbReference type="Gene3D" id="3.60.10.10">
    <property type="entry name" value="Endonuclease/exonuclease/phosphatase"/>
    <property type="match status" value="1"/>
</dbReference>
<evidence type="ECO:0000256" key="3">
    <source>
        <dbReference type="ARBA" id="ARBA00022723"/>
    </source>
</evidence>
<dbReference type="GO" id="GO:0008081">
    <property type="term" value="F:phosphoric diester hydrolase activity"/>
    <property type="evidence" value="ECO:0007669"/>
    <property type="project" value="TreeGrafter"/>
</dbReference>
<keyword evidence="7" id="KW-0269">Exonuclease</keyword>
<protein>
    <submittedName>
        <fullName evidence="7">Endonuclease/exonuclease/phosphatase family protein</fullName>
    </submittedName>
</protein>
<evidence type="ECO:0000256" key="1">
    <source>
        <dbReference type="ARBA" id="ARBA00001946"/>
    </source>
</evidence>
<dbReference type="PANTHER" id="PTHR22748:SF11">
    <property type="entry name" value="OS07G0184032 PROTEIN"/>
    <property type="match status" value="1"/>
</dbReference>
<dbReference type="InterPro" id="IPR004808">
    <property type="entry name" value="AP_endonuc_1"/>
</dbReference>
<proteinExistence type="inferred from homology"/>
<feature type="non-terminal residue" evidence="7">
    <location>
        <position position="190"/>
    </location>
</feature>
<organism evidence="7 8">
    <name type="scientific">Trifolium medium</name>
    <dbReference type="NCBI Taxonomy" id="97028"/>
    <lineage>
        <taxon>Eukaryota</taxon>
        <taxon>Viridiplantae</taxon>
        <taxon>Streptophyta</taxon>
        <taxon>Embryophyta</taxon>
        <taxon>Tracheophyta</taxon>
        <taxon>Spermatophyta</taxon>
        <taxon>Magnoliopsida</taxon>
        <taxon>eudicotyledons</taxon>
        <taxon>Gunneridae</taxon>
        <taxon>Pentapetalae</taxon>
        <taxon>rosids</taxon>
        <taxon>fabids</taxon>
        <taxon>Fabales</taxon>
        <taxon>Fabaceae</taxon>
        <taxon>Papilionoideae</taxon>
        <taxon>50 kb inversion clade</taxon>
        <taxon>NPAAA clade</taxon>
        <taxon>Hologalegina</taxon>
        <taxon>IRL clade</taxon>
        <taxon>Trifolieae</taxon>
        <taxon>Trifolium</taxon>
    </lineage>
</organism>